<proteinExistence type="predicted"/>
<evidence type="ECO:0000313" key="2">
    <source>
        <dbReference type="EMBL" id="CAK6971665.1"/>
    </source>
</evidence>
<dbReference type="Gene3D" id="3.40.50.12690">
    <property type="match status" value="1"/>
</dbReference>
<feature type="region of interest" description="Disordered" evidence="1">
    <location>
        <begin position="1"/>
        <end position="32"/>
    </location>
</feature>
<sequence length="167" mass="18156">MAVSSSSPPGRRYLGAREEDAQRTRNWFERSPDPQTLHFTYLSPPSPGSLTLIPPSTSPVDSTTSTLVISKSIVCRVYLHPSSHPSKTLCSPGARILDIQSRVSTIGTKYSNICTIIIYIGTNDIRAGPSSQAPSPPTTEESRGGPDPTQLAERLLSCHSDHLYHQL</sequence>
<protein>
    <submittedName>
        <fullName evidence="2">Uncharacterized protein</fullName>
    </submittedName>
</protein>
<feature type="compositionally biased region" description="Basic and acidic residues" evidence="1">
    <location>
        <begin position="15"/>
        <end position="32"/>
    </location>
</feature>
<gene>
    <name evidence="2" type="ORF">FSCOSCO3_A012854</name>
</gene>
<feature type="region of interest" description="Disordered" evidence="1">
    <location>
        <begin position="127"/>
        <end position="150"/>
    </location>
</feature>
<name>A0AAV1PKA3_SCOSC</name>
<dbReference type="Proteomes" id="UP001314229">
    <property type="component" value="Unassembled WGS sequence"/>
</dbReference>
<accession>A0AAV1PKA3</accession>
<reference evidence="2 3" key="1">
    <citation type="submission" date="2024-01" db="EMBL/GenBank/DDBJ databases">
        <authorList>
            <person name="Alioto T."/>
            <person name="Alioto T."/>
            <person name="Gomez Garrido J."/>
        </authorList>
    </citation>
    <scope>NUCLEOTIDE SEQUENCE [LARGE SCALE GENOMIC DNA]</scope>
</reference>
<comment type="caution">
    <text evidence="2">The sequence shown here is derived from an EMBL/GenBank/DDBJ whole genome shotgun (WGS) entry which is preliminary data.</text>
</comment>
<dbReference type="AlphaFoldDB" id="A0AAV1PKA3"/>
<evidence type="ECO:0000313" key="3">
    <source>
        <dbReference type="Proteomes" id="UP001314229"/>
    </source>
</evidence>
<organism evidence="2 3">
    <name type="scientific">Scomber scombrus</name>
    <name type="common">Atlantic mackerel</name>
    <name type="synonym">Scomber vernalis</name>
    <dbReference type="NCBI Taxonomy" id="13677"/>
    <lineage>
        <taxon>Eukaryota</taxon>
        <taxon>Metazoa</taxon>
        <taxon>Chordata</taxon>
        <taxon>Craniata</taxon>
        <taxon>Vertebrata</taxon>
        <taxon>Euteleostomi</taxon>
        <taxon>Actinopterygii</taxon>
        <taxon>Neopterygii</taxon>
        <taxon>Teleostei</taxon>
        <taxon>Neoteleostei</taxon>
        <taxon>Acanthomorphata</taxon>
        <taxon>Pelagiaria</taxon>
        <taxon>Scombriformes</taxon>
        <taxon>Scombridae</taxon>
        <taxon>Scomber</taxon>
    </lineage>
</organism>
<keyword evidence="3" id="KW-1185">Reference proteome</keyword>
<evidence type="ECO:0000256" key="1">
    <source>
        <dbReference type="SAM" id="MobiDB-lite"/>
    </source>
</evidence>
<dbReference type="EMBL" id="CAWUFR010000182">
    <property type="protein sequence ID" value="CAK6971665.1"/>
    <property type="molecule type" value="Genomic_DNA"/>
</dbReference>